<feature type="domain" description="FAD-binding PCMH-type" evidence="6">
    <location>
        <begin position="52"/>
        <end position="290"/>
    </location>
</feature>
<dbReference type="Gene3D" id="3.30.70.2740">
    <property type="match status" value="1"/>
</dbReference>
<evidence type="ECO:0000256" key="2">
    <source>
        <dbReference type="ARBA" id="ARBA00022630"/>
    </source>
</evidence>
<feature type="transmembrane region" description="Helical" evidence="5">
    <location>
        <begin position="1011"/>
        <end position="1028"/>
    </location>
</feature>
<gene>
    <name evidence="7" type="ORF">SAMN04487959_103234</name>
</gene>
<dbReference type="InterPro" id="IPR004113">
    <property type="entry name" value="FAD-bd_oxidored_4_C"/>
</dbReference>
<dbReference type="Pfam" id="PF13183">
    <property type="entry name" value="Fer4_8"/>
    <property type="match status" value="1"/>
</dbReference>
<comment type="cofactor">
    <cofactor evidence="1">
        <name>FAD</name>
        <dbReference type="ChEBI" id="CHEBI:57692"/>
    </cofactor>
</comment>
<dbReference type="Gene3D" id="3.30.43.10">
    <property type="entry name" value="Uridine Diphospho-n-acetylenolpyruvylglucosamine Reductase, domain 2"/>
    <property type="match status" value="1"/>
</dbReference>
<evidence type="ECO:0000259" key="6">
    <source>
        <dbReference type="PROSITE" id="PS51387"/>
    </source>
</evidence>
<dbReference type="Proteomes" id="UP000199040">
    <property type="component" value="Unassembled WGS sequence"/>
</dbReference>
<evidence type="ECO:0000256" key="5">
    <source>
        <dbReference type="SAM" id="Phobius"/>
    </source>
</evidence>
<dbReference type="SUPFAM" id="SSF56176">
    <property type="entry name" value="FAD-binding/transporter-associated domain-like"/>
    <property type="match status" value="1"/>
</dbReference>
<keyword evidence="2" id="KW-0285">Flavoprotein</keyword>
<dbReference type="GO" id="GO:0004458">
    <property type="term" value="F:D-lactate dehydrogenase (cytochrome) activity"/>
    <property type="evidence" value="ECO:0007669"/>
    <property type="project" value="TreeGrafter"/>
</dbReference>
<dbReference type="InterPro" id="IPR016164">
    <property type="entry name" value="FAD-linked_Oxase-like_C"/>
</dbReference>
<dbReference type="Pfam" id="PF01565">
    <property type="entry name" value="FAD_binding_4"/>
    <property type="match status" value="1"/>
</dbReference>
<dbReference type="PANTHER" id="PTHR11748:SF119">
    <property type="entry name" value="D-2-HYDROXYGLUTARATE DEHYDROGENASE"/>
    <property type="match status" value="1"/>
</dbReference>
<keyword evidence="5" id="KW-0472">Membrane</keyword>
<dbReference type="Pfam" id="PF02754">
    <property type="entry name" value="CCG"/>
    <property type="match status" value="1"/>
</dbReference>
<dbReference type="AlphaFoldDB" id="A0A1I2ZMS4"/>
<reference evidence="7 8" key="1">
    <citation type="submission" date="2016-10" db="EMBL/GenBank/DDBJ databases">
        <authorList>
            <person name="de Groot N.N."/>
        </authorList>
    </citation>
    <scope>NUCLEOTIDE SEQUENCE [LARGE SCALE GENOMIC DNA]</scope>
    <source>
        <strain evidence="7 8">CGMCC 1.6848</strain>
    </source>
</reference>
<dbReference type="InterPro" id="IPR036318">
    <property type="entry name" value="FAD-bd_PCMH-like_sf"/>
</dbReference>
<organism evidence="7 8">
    <name type="scientific">Modicisalibacter xianhensis</name>
    <dbReference type="NCBI Taxonomy" id="442341"/>
    <lineage>
        <taxon>Bacteria</taxon>
        <taxon>Pseudomonadati</taxon>
        <taxon>Pseudomonadota</taxon>
        <taxon>Gammaproteobacteria</taxon>
        <taxon>Oceanospirillales</taxon>
        <taxon>Halomonadaceae</taxon>
        <taxon>Modicisalibacter</taxon>
    </lineage>
</organism>
<dbReference type="Pfam" id="PF02913">
    <property type="entry name" value="FAD-oxidase_C"/>
    <property type="match status" value="1"/>
</dbReference>
<dbReference type="EMBL" id="FOPY01000003">
    <property type="protein sequence ID" value="SFH39108.1"/>
    <property type="molecule type" value="Genomic_DNA"/>
</dbReference>
<keyword evidence="5" id="KW-1133">Transmembrane helix</keyword>
<sequence length="1037" mass="116621">MNDLNTSQARETAQDDLEDYRQLARELDEAIEGEVRFDAGSRALYANDASNYRQPPIGVTIPRTVDDIIAIHRLCHEHGVPILSRGAGTSLSGETVNHAVVMDHSKYLDHIVDIDTVNKRVTVQAGAVNDKVNQALGHYNLVFPPDPSTHEWCTIGGNIGNNSCGVHSVQAQCYGHGPRTCDNVHALDILTYDGVRMTLKDGYSEREIDEIIAAGGRQGEIFLKLKHLRDKYAERIRECYPQIEHMPRRVSGYNLDDLLPERGFNLASALCGTEGTCMTVLHATLKLTDNVKHRTLMVVGFDNVEEAGDHVPLIIESGPIALEAIDKRLFDNEAKQHMHEQTLGELPEGDAYLMVEFGGEDSDDTCAQARRLIDKLMKASSKIVDYDIVDDKQKANSIWAVRKAGLGATAFPPPEQQPHWPGWEDSAVPPDKVGDYVRDLKDLYKKYDYVGSMYGHFGQGCIHSRINFDLQSTEGVEKYRRFAEEAADLVVSYGGSLSGEHGDGQARGELLERMYGPELIEAFREFKRIWDPQWKMNPGKVIDPYRLDNNLRLIHYQPHQVETHFKFPDDKRSFARVAFRCVGVGKCRSDDGTMCPSYMVTHEEKHTTRGRARLLFEMMNGDVIKDGWQSEEVRESLDLCLACKGCKNDCPVNVDMATYKAEFLSHYYGKGAHRRPLFHYAFGFIDRWSRLASKMPALTNFVAQAPLLRNVTKQVVSMPQQRKAPVYAPQTFKAWFAERPIVNEHAAAVMLWADTFTNHFYPDTAQAATEVLEAAGYRVVIPPEGLCCGRPLYDFGMLDNAKAYLEQVMTTLSGAIEANMPIVGLEPSCIAVFRDELTNLFPDDARAKRLHDNSMMLSEFLVNRAENYQPPRFEHKALVHGHCHHKAIMHLDAEHALMQKMGLDYEILDSGCCGMSGSFGFEREKYDVSIAAGERVLLPRVREADEHTLIITDGFSCREQIAETTQRRALHIAEVLRMAMDRSQATLAEGPPERDIVERRARAQRQANRRAATVAGAVVAGGLLLWGASRRRQQHHR</sequence>
<dbReference type="Gene3D" id="3.30.465.10">
    <property type="match status" value="1"/>
</dbReference>
<evidence type="ECO:0000256" key="4">
    <source>
        <dbReference type="ARBA" id="ARBA00023002"/>
    </source>
</evidence>
<dbReference type="RefSeq" id="WP_092844182.1">
    <property type="nucleotide sequence ID" value="NZ_FOPY01000003.1"/>
</dbReference>
<dbReference type="GO" id="GO:0008720">
    <property type="term" value="F:D-lactate dehydrogenase (NAD+) activity"/>
    <property type="evidence" value="ECO:0007669"/>
    <property type="project" value="TreeGrafter"/>
</dbReference>
<dbReference type="InterPro" id="IPR017896">
    <property type="entry name" value="4Fe4S_Fe-S-bd"/>
</dbReference>
<dbReference type="InterPro" id="IPR016167">
    <property type="entry name" value="FAD-bd_PCMH_sub1"/>
</dbReference>
<dbReference type="PANTHER" id="PTHR11748">
    <property type="entry name" value="D-LACTATE DEHYDROGENASE"/>
    <property type="match status" value="1"/>
</dbReference>
<evidence type="ECO:0000313" key="8">
    <source>
        <dbReference type="Proteomes" id="UP000199040"/>
    </source>
</evidence>
<keyword evidence="8" id="KW-1185">Reference proteome</keyword>
<dbReference type="InterPro" id="IPR016171">
    <property type="entry name" value="Vanillyl_alc_oxidase_C-sub2"/>
</dbReference>
<protein>
    <submittedName>
        <fullName evidence="7">FAD/FMN-containing dehydrogenase</fullName>
    </submittedName>
</protein>
<evidence type="ECO:0000256" key="3">
    <source>
        <dbReference type="ARBA" id="ARBA00022827"/>
    </source>
</evidence>
<dbReference type="InterPro" id="IPR006094">
    <property type="entry name" value="Oxid_FAD_bind_N"/>
</dbReference>
<dbReference type="InterPro" id="IPR016169">
    <property type="entry name" value="FAD-bd_PCMH_sub2"/>
</dbReference>
<dbReference type="InterPro" id="IPR004017">
    <property type="entry name" value="Cys_rich_dom"/>
</dbReference>
<keyword evidence="4" id="KW-0560">Oxidoreductase</keyword>
<name>A0A1I2ZMS4_9GAMM</name>
<evidence type="ECO:0000256" key="1">
    <source>
        <dbReference type="ARBA" id="ARBA00001974"/>
    </source>
</evidence>
<dbReference type="SUPFAM" id="SSF46548">
    <property type="entry name" value="alpha-helical ferredoxin"/>
    <property type="match status" value="1"/>
</dbReference>
<dbReference type="SUPFAM" id="SSF55103">
    <property type="entry name" value="FAD-linked oxidases, C-terminal domain"/>
    <property type="match status" value="1"/>
</dbReference>
<evidence type="ECO:0000313" key="7">
    <source>
        <dbReference type="EMBL" id="SFH39108.1"/>
    </source>
</evidence>
<dbReference type="STRING" id="442341.SAMN04487959_103234"/>
<keyword evidence="3" id="KW-0274">FAD</keyword>
<proteinExistence type="predicted"/>
<dbReference type="InterPro" id="IPR016166">
    <property type="entry name" value="FAD-bd_PCMH"/>
</dbReference>
<accession>A0A1I2ZMS4</accession>
<dbReference type="GO" id="GO:1903457">
    <property type="term" value="P:lactate catabolic process"/>
    <property type="evidence" value="ECO:0007669"/>
    <property type="project" value="TreeGrafter"/>
</dbReference>
<dbReference type="Gene3D" id="1.10.45.10">
    <property type="entry name" value="Vanillyl-alcohol Oxidase, Chain A, domain 4"/>
    <property type="match status" value="1"/>
</dbReference>
<keyword evidence="5" id="KW-0812">Transmembrane</keyword>
<dbReference type="GO" id="GO:0071949">
    <property type="term" value="F:FAD binding"/>
    <property type="evidence" value="ECO:0007669"/>
    <property type="project" value="InterPro"/>
</dbReference>
<dbReference type="PROSITE" id="PS51387">
    <property type="entry name" value="FAD_PCMH"/>
    <property type="match status" value="1"/>
</dbReference>